<dbReference type="FunFam" id="3.30.40.10:FF:001150">
    <property type="entry name" value="E3 ubiquitin-protein ligase RMA1H1 isoform A"/>
    <property type="match status" value="1"/>
</dbReference>
<evidence type="ECO:0000256" key="8">
    <source>
        <dbReference type="ARBA" id="ARBA00022833"/>
    </source>
</evidence>
<evidence type="ECO:0000256" key="7">
    <source>
        <dbReference type="ARBA" id="ARBA00022786"/>
    </source>
</evidence>
<dbReference type="Pfam" id="PF00097">
    <property type="entry name" value="zf-C3HC4"/>
    <property type="match status" value="1"/>
</dbReference>
<accession>A0AA86RZG5</accession>
<dbReference type="Gramene" id="rna-AYBTSS11_LOCUS7493">
    <property type="protein sequence ID" value="CAJ1936462.1"/>
    <property type="gene ID" value="gene-AYBTSS11_LOCUS7493"/>
</dbReference>
<dbReference type="EMBL" id="OY731400">
    <property type="protein sequence ID" value="CAJ1936462.1"/>
    <property type="molecule type" value="Genomic_DNA"/>
</dbReference>
<comment type="pathway">
    <text evidence="3 11">Protein modification; protein ubiquitination.</text>
</comment>
<dbReference type="GO" id="GO:0005789">
    <property type="term" value="C:endoplasmic reticulum membrane"/>
    <property type="evidence" value="ECO:0007669"/>
    <property type="project" value="UniProtKB-SubCell"/>
</dbReference>
<dbReference type="SUPFAM" id="SSF57850">
    <property type="entry name" value="RING/U-box"/>
    <property type="match status" value="1"/>
</dbReference>
<feature type="domain" description="RING-type" evidence="12">
    <location>
        <begin position="30"/>
        <end position="77"/>
    </location>
</feature>
<gene>
    <name evidence="13" type="ORF">AYBTSS11_LOCUS7493</name>
</gene>
<organism evidence="13 14">
    <name type="scientific">Sphenostylis stenocarpa</name>
    <dbReference type="NCBI Taxonomy" id="92480"/>
    <lineage>
        <taxon>Eukaryota</taxon>
        <taxon>Viridiplantae</taxon>
        <taxon>Streptophyta</taxon>
        <taxon>Embryophyta</taxon>
        <taxon>Tracheophyta</taxon>
        <taxon>Spermatophyta</taxon>
        <taxon>Magnoliopsida</taxon>
        <taxon>eudicotyledons</taxon>
        <taxon>Gunneridae</taxon>
        <taxon>Pentapetalae</taxon>
        <taxon>rosids</taxon>
        <taxon>fabids</taxon>
        <taxon>Fabales</taxon>
        <taxon>Fabaceae</taxon>
        <taxon>Papilionoideae</taxon>
        <taxon>50 kb inversion clade</taxon>
        <taxon>NPAAA clade</taxon>
        <taxon>indigoferoid/millettioid clade</taxon>
        <taxon>Phaseoleae</taxon>
        <taxon>Sphenostylis</taxon>
    </lineage>
</organism>
<keyword evidence="11" id="KW-0812">Transmembrane</keyword>
<dbReference type="PROSITE" id="PS00518">
    <property type="entry name" value="ZF_RING_1"/>
    <property type="match status" value="1"/>
</dbReference>
<comment type="function">
    <text evidence="11">E3 ubiquitin-protein ligase.</text>
</comment>
<dbReference type="PANTHER" id="PTHR12313">
    <property type="entry name" value="E3 UBIQUITIN-PROTEIN LIGASE RNF5-RELATED"/>
    <property type="match status" value="1"/>
</dbReference>
<feature type="transmembrane region" description="Helical" evidence="11">
    <location>
        <begin position="301"/>
        <end position="323"/>
    </location>
</feature>
<keyword evidence="11" id="KW-0256">Endoplasmic reticulum</keyword>
<comment type="subcellular location">
    <subcellularLocation>
        <location evidence="2">Endomembrane system</location>
    </subcellularLocation>
    <subcellularLocation>
        <location evidence="11">Endoplasmic reticulum membrane</location>
        <topology evidence="11">Single-pass type IV membrane protein</topology>
    </subcellularLocation>
</comment>
<keyword evidence="14" id="KW-1185">Reference proteome</keyword>
<evidence type="ECO:0000256" key="11">
    <source>
        <dbReference type="RuleBase" id="RU369090"/>
    </source>
</evidence>
<dbReference type="GO" id="GO:0008270">
    <property type="term" value="F:zinc ion binding"/>
    <property type="evidence" value="ECO:0007669"/>
    <property type="project" value="UniProtKB-KW"/>
</dbReference>
<keyword evidence="5 11" id="KW-0479">Metal-binding</keyword>
<name>A0AA86RZG5_9FABA</name>
<keyword evidence="11" id="KW-1133">Transmembrane helix</keyword>
<evidence type="ECO:0000256" key="10">
    <source>
        <dbReference type="PROSITE-ProRule" id="PRU00175"/>
    </source>
</evidence>
<dbReference type="SMART" id="SM00184">
    <property type="entry name" value="RING"/>
    <property type="match status" value="1"/>
</dbReference>
<sequence>MAFEHCVSQQWKTIPSPMTVTENFDGCFDCNICLDFAHEPVVTLCGHLYCWPCIYKWLHFQSASLAPDEHPQCPVCKEDICHTTMVPLYGRGQAIAHSDRDVKASYRGIFIPPRPSALGTQALMPTSSQSGQQLPYRNPYQSQHFNPPLYEEQDGSSSQVLNPGTMAPGFPHLVVGMFGEMFYTRVFGNSENLYTYPNSYHLAGSNSPRLRRQEMQADKSLNRISIFLFCCFLLFLIFKVLSTCWLLRTYQLDSRDIYRKMIDDRLRHLVFLKSNFTFSDDVGGPFGLWRFRFQYVNVGQLAMAFLSNAITILLLTSNVLYCLDAYDE</sequence>
<dbReference type="InterPro" id="IPR001841">
    <property type="entry name" value="Znf_RING"/>
</dbReference>
<evidence type="ECO:0000256" key="2">
    <source>
        <dbReference type="ARBA" id="ARBA00004308"/>
    </source>
</evidence>
<dbReference type="InterPro" id="IPR013083">
    <property type="entry name" value="Znf_RING/FYVE/PHD"/>
</dbReference>
<dbReference type="InterPro" id="IPR045103">
    <property type="entry name" value="RNF5/RNF185-like"/>
</dbReference>
<dbReference type="AlphaFoldDB" id="A0AA86RZG5"/>
<dbReference type="Gene3D" id="3.30.40.10">
    <property type="entry name" value="Zinc/RING finger domain, C3HC4 (zinc finger)"/>
    <property type="match status" value="1"/>
</dbReference>
<comment type="caution">
    <text evidence="11">Lacks conserved residue(s) required for the propagation of feature annotation.</text>
</comment>
<evidence type="ECO:0000256" key="9">
    <source>
        <dbReference type="ARBA" id="ARBA00023136"/>
    </source>
</evidence>
<feature type="transmembrane region" description="Helical" evidence="11">
    <location>
        <begin position="224"/>
        <end position="247"/>
    </location>
</feature>
<evidence type="ECO:0000313" key="14">
    <source>
        <dbReference type="Proteomes" id="UP001189624"/>
    </source>
</evidence>
<comment type="domain">
    <text evidence="11">The RING-type zinc finger domain is responsible for E3 ligase activity.</text>
</comment>
<evidence type="ECO:0000256" key="1">
    <source>
        <dbReference type="ARBA" id="ARBA00000900"/>
    </source>
</evidence>
<keyword evidence="9 11" id="KW-0472">Membrane</keyword>
<evidence type="ECO:0000256" key="3">
    <source>
        <dbReference type="ARBA" id="ARBA00004906"/>
    </source>
</evidence>
<dbReference type="EC" id="2.3.2.27" evidence="11"/>
<dbReference type="GO" id="GO:0006511">
    <property type="term" value="P:ubiquitin-dependent protein catabolic process"/>
    <property type="evidence" value="ECO:0007669"/>
    <property type="project" value="UniProtKB-UniRule"/>
</dbReference>
<evidence type="ECO:0000313" key="13">
    <source>
        <dbReference type="EMBL" id="CAJ1936462.1"/>
    </source>
</evidence>
<evidence type="ECO:0000259" key="12">
    <source>
        <dbReference type="PROSITE" id="PS50089"/>
    </source>
</evidence>
<evidence type="ECO:0000256" key="5">
    <source>
        <dbReference type="ARBA" id="ARBA00022723"/>
    </source>
</evidence>
<dbReference type="GO" id="GO:0061630">
    <property type="term" value="F:ubiquitin protein ligase activity"/>
    <property type="evidence" value="ECO:0007669"/>
    <property type="project" value="UniProtKB-UniRule"/>
</dbReference>
<dbReference type="CDD" id="cd16745">
    <property type="entry name" value="RING-HC_AtRMA-like"/>
    <property type="match status" value="1"/>
</dbReference>
<dbReference type="Proteomes" id="UP001189624">
    <property type="component" value="Chromosome 3"/>
</dbReference>
<evidence type="ECO:0000256" key="4">
    <source>
        <dbReference type="ARBA" id="ARBA00022679"/>
    </source>
</evidence>
<keyword evidence="8 11" id="KW-0862">Zinc</keyword>
<keyword evidence="7 11" id="KW-0833">Ubl conjugation pathway</keyword>
<keyword evidence="4 11" id="KW-0808">Transferase</keyword>
<protein>
    <recommendedName>
        <fullName evidence="11">E3 ubiquitin-protein ligase RMA</fullName>
        <ecNumber evidence="11">2.3.2.27</ecNumber>
    </recommendedName>
    <alternativeName>
        <fullName evidence="11">Protein RING membrane-anchor</fullName>
    </alternativeName>
    <alternativeName>
        <fullName evidence="11">RING-type E3 ubiquitin transferase RMA</fullName>
    </alternativeName>
</protein>
<dbReference type="InterPro" id="IPR018957">
    <property type="entry name" value="Znf_C3HC4_RING-type"/>
</dbReference>
<proteinExistence type="predicted"/>
<dbReference type="InterPro" id="IPR017907">
    <property type="entry name" value="Znf_RING_CS"/>
</dbReference>
<dbReference type="PROSITE" id="PS50089">
    <property type="entry name" value="ZF_RING_2"/>
    <property type="match status" value="1"/>
</dbReference>
<evidence type="ECO:0000256" key="6">
    <source>
        <dbReference type="ARBA" id="ARBA00022771"/>
    </source>
</evidence>
<comment type="catalytic activity">
    <reaction evidence="1 11">
        <text>S-ubiquitinyl-[E2 ubiquitin-conjugating enzyme]-L-cysteine + [acceptor protein]-L-lysine = [E2 ubiquitin-conjugating enzyme]-L-cysteine + N(6)-ubiquitinyl-[acceptor protein]-L-lysine.</text>
        <dbReference type="EC" id="2.3.2.27"/>
    </reaction>
</comment>
<keyword evidence="6 10" id="KW-0863">Zinc-finger</keyword>
<reference evidence="13" key="1">
    <citation type="submission" date="2023-10" db="EMBL/GenBank/DDBJ databases">
        <authorList>
            <person name="Domelevo Entfellner J.-B."/>
        </authorList>
    </citation>
    <scope>NUCLEOTIDE SEQUENCE</scope>
</reference>